<proteinExistence type="predicted"/>
<dbReference type="EMBL" id="CAJVQA010054393">
    <property type="protein sequence ID" value="CAG8824486.1"/>
    <property type="molecule type" value="Genomic_DNA"/>
</dbReference>
<gene>
    <name evidence="2" type="ORF">CPELLU_LOCUS20001</name>
</gene>
<evidence type="ECO:0000256" key="1">
    <source>
        <dbReference type="SAM" id="Coils"/>
    </source>
</evidence>
<keyword evidence="3" id="KW-1185">Reference proteome</keyword>
<sequence>QLVHLKTEYRLIEKEDFTEEIIEVEVNLGRRVLKMIAREKDDASYKKTEIANRFKMEMIAILELKNKIIRQYLIEKLERKIIKQYRKKRLEKQKKKESKKKAEEESLYNMEEIRRRIL</sequence>
<keyword evidence="1" id="KW-0175">Coiled coil</keyword>
<feature type="non-terminal residue" evidence="2">
    <location>
        <position position="1"/>
    </location>
</feature>
<dbReference type="Proteomes" id="UP000789759">
    <property type="component" value="Unassembled WGS sequence"/>
</dbReference>
<dbReference type="AlphaFoldDB" id="A0A9N9PK86"/>
<feature type="non-terminal residue" evidence="2">
    <location>
        <position position="118"/>
    </location>
</feature>
<protein>
    <submittedName>
        <fullName evidence="2">7755_t:CDS:1</fullName>
    </submittedName>
</protein>
<name>A0A9N9PK86_9GLOM</name>
<evidence type="ECO:0000313" key="2">
    <source>
        <dbReference type="EMBL" id="CAG8824486.1"/>
    </source>
</evidence>
<feature type="coiled-coil region" evidence="1">
    <location>
        <begin position="74"/>
        <end position="107"/>
    </location>
</feature>
<accession>A0A9N9PK86</accession>
<comment type="caution">
    <text evidence="2">The sequence shown here is derived from an EMBL/GenBank/DDBJ whole genome shotgun (WGS) entry which is preliminary data.</text>
</comment>
<reference evidence="2" key="1">
    <citation type="submission" date="2021-06" db="EMBL/GenBank/DDBJ databases">
        <authorList>
            <person name="Kallberg Y."/>
            <person name="Tangrot J."/>
            <person name="Rosling A."/>
        </authorList>
    </citation>
    <scope>NUCLEOTIDE SEQUENCE</scope>
    <source>
        <strain evidence="2">FL966</strain>
    </source>
</reference>
<evidence type="ECO:0000313" key="3">
    <source>
        <dbReference type="Proteomes" id="UP000789759"/>
    </source>
</evidence>
<organism evidence="2 3">
    <name type="scientific">Cetraspora pellucida</name>
    <dbReference type="NCBI Taxonomy" id="1433469"/>
    <lineage>
        <taxon>Eukaryota</taxon>
        <taxon>Fungi</taxon>
        <taxon>Fungi incertae sedis</taxon>
        <taxon>Mucoromycota</taxon>
        <taxon>Glomeromycotina</taxon>
        <taxon>Glomeromycetes</taxon>
        <taxon>Diversisporales</taxon>
        <taxon>Gigasporaceae</taxon>
        <taxon>Cetraspora</taxon>
    </lineage>
</organism>